<dbReference type="Proteomes" id="UP000663637">
    <property type="component" value="Chromosome"/>
</dbReference>
<keyword evidence="13" id="KW-0346">Stress response</keyword>
<dbReference type="SUPFAM" id="SSF81923">
    <property type="entry name" value="Double Clp-N motif"/>
    <property type="match status" value="1"/>
</dbReference>
<sequence length="859" mass="94318">MNLEKFTDRAKGFIQSAQTVAIRMNHQRITPDHLLKALLEDSEGMAAGLITRAGGNPAIAVQEVDKALGKIAAVSGSGAQSTPGLDNDSVRVLDQAEQAATKSGDSYVTVERLLLALTLATTSNAGQALKAANVTPQALEAAITELRGGRQAHSAGAEDAYDAMSKYARDLTEAARSGKLDPVIGRDEEIRRTVQILARRTKNNPVLIGEPGVGKTAIAEGLALRIANGDVPDSLKDRKLMALDMGSLIAGAKYRGEFEERLKAVLDEVKGANGEIILFIDEMHTLIGAGASEGSMDAGNLLKPALARGELHCIGATTLDEYQKYVEKDAALQRRFQPVFVGEPTVEDTISILRGLKDRYELHHGVRITDGAIVAAATLSNRYITDRFLPDKAIDLMDEAASRIRMEVESKPEEIENLDRRIIQLKIEEQALSKESDQASKDRLAHLREELANLEQQSSELTTRWQNERDKIAAESKIKEELDQARIELEQAQREGDLARAGQLSYGRIPELEKALAAAQGQAQNALLREEVTEDDIASVVSRWTGVPVDKMMEGERDKLLKMEELIGTRVIGQEQAVAAVSKAVRRARAGLQDPNRPLGSFLFLGPTGVGKTELTKALAGFLFDDDSAMVRIDMSEFMEKHAVARLIGAPPGYVGYEEGGVLTEAVRRRPYQVVLFDEVEKAHTDVFNVLLQVLDDGRLTDGQGRVVDFSNTLIILTSNLGSQYLSNMTDDQKVEDVEPQVMDVVRAHFRPEFLNRLDEIILFHRLGTEHMAPIVEIQVARVQKLLKDRKITLDLTEAARKWLGRVGYDPVYGARPLKRAVQRYVQDPLAEKILSGEVPDGSTVRIDEGDGELKMTVE</sequence>
<evidence type="ECO:0000313" key="15">
    <source>
        <dbReference type="EMBL" id="QSB44548.1"/>
    </source>
</evidence>
<proteinExistence type="inferred from homology"/>
<keyword evidence="7 13" id="KW-0175">Coiled coil</keyword>
<organism evidence="15 16">
    <name type="scientific">Tsuneonella flava</name>
    <dbReference type="NCBI Taxonomy" id="2055955"/>
    <lineage>
        <taxon>Bacteria</taxon>
        <taxon>Pseudomonadati</taxon>
        <taxon>Pseudomonadota</taxon>
        <taxon>Alphaproteobacteria</taxon>
        <taxon>Sphingomonadales</taxon>
        <taxon>Erythrobacteraceae</taxon>
        <taxon>Tsuneonella</taxon>
    </lineage>
</organism>
<keyword evidence="5 12" id="KW-0547">Nucleotide-binding</keyword>
<accession>A0ABX7K9F5</accession>
<dbReference type="InterPro" id="IPR036628">
    <property type="entry name" value="Clp_N_dom_sf"/>
</dbReference>
<dbReference type="PRINTS" id="PR00300">
    <property type="entry name" value="CLPPROTEASEA"/>
</dbReference>
<comment type="similarity">
    <text evidence="2 12">Belongs to the ClpA/ClpB family.</text>
</comment>
<name>A0ABX7K9F5_9SPHN</name>
<dbReference type="Gene3D" id="1.10.1780.10">
    <property type="entry name" value="Clp, N-terminal domain"/>
    <property type="match status" value="1"/>
</dbReference>
<keyword evidence="4 11" id="KW-0677">Repeat</keyword>
<dbReference type="Gene3D" id="1.10.8.60">
    <property type="match status" value="1"/>
</dbReference>
<gene>
    <name evidence="13 15" type="primary">clpB</name>
    <name evidence="15" type="ORF">IDJ81_14850</name>
</gene>
<dbReference type="PROSITE" id="PS00871">
    <property type="entry name" value="CLPAB_2"/>
    <property type="match status" value="1"/>
</dbReference>
<dbReference type="InterPro" id="IPR019489">
    <property type="entry name" value="Clp_ATPase_C"/>
</dbReference>
<comment type="function">
    <text evidence="9">Part of a stress-induced multi-chaperone system, it is involved in the recovery of the cell from heat-induced damage, in cooperation with DnaK, DnaJ and GrpE. Acts before DnaK, in the processing of protein aggregates. Protein binding stimulates the ATPase activity; ATP hydrolysis unfolds the denatured protein aggregates, which probably helps expose new hydrophobic binding sites on the surface of ClpB-bound aggregates, contributing to the solubilization and refolding of denatured protein aggregates by DnaK.</text>
</comment>
<dbReference type="InterPro" id="IPR027417">
    <property type="entry name" value="P-loop_NTPase"/>
</dbReference>
<evidence type="ECO:0000256" key="11">
    <source>
        <dbReference type="PROSITE-ProRule" id="PRU01251"/>
    </source>
</evidence>
<dbReference type="InterPro" id="IPR041546">
    <property type="entry name" value="ClpA/ClpB_AAA_lid"/>
</dbReference>
<evidence type="ECO:0000256" key="4">
    <source>
        <dbReference type="ARBA" id="ARBA00022737"/>
    </source>
</evidence>
<dbReference type="Pfam" id="PF17871">
    <property type="entry name" value="AAA_lid_9"/>
    <property type="match status" value="1"/>
</dbReference>
<dbReference type="InterPro" id="IPR017730">
    <property type="entry name" value="Chaperonin_ClpB"/>
</dbReference>
<evidence type="ECO:0000256" key="3">
    <source>
        <dbReference type="ARBA" id="ARBA00017574"/>
    </source>
</evidence>
<evidence type="ECO:0000256" key="10">
    <source>
        <dbReference type="ARBA" id="ARBA00026057"/>
    </source>
</evidence>
<dbReference type="CDD" id="cd00009">
    <property type="entry name" value="AAA"/>
    <property type="match status" value="1"/>
</dbReference>
<dbReference type="InterPro" id="IPR001270">
    <property type="entry name" value="ClpA/B"/>
</dbReference>
<keyword evidence="13" id="KW-0963">Cytoplasm</keyword>
<evidence type="ECO:0000256" key="5">
    <source>
        <dbReference type="ARBA" id="ARBA00022741"/>
    </source>
</evidence>
<protein>
    <recommendedName>
        <fullName evidence="3 13">Chaperone protein ClpB</fullName>
    </recommendedName>
</protein>
<dbReference type="EMBL" id="CP061510">
    <property type="protein sequence ID" value="QSB44548.1"/>
    <property type="molecule type" value="Genomic_DNA"/>
</dbReference>
<dbReference type="InterPro" id="IPR028299">
    <property type="entry name" value="ClpA/B_CS2"/>
</dbReference>
<evidence type="ECO:0000256" key="7">
    <source>
        <dbReference type="ARBA" id="ARBA00023054"/>
    </source>
</evidence>
<dbReference type="PANTHER" id="PTHR11638:SF18">
    <property type="entry name" value="HEAT SHOCK PROTEIN 104"/>
    <property type="match status" value="1"/>
</dbReference>
<dbReference type="PROSITE" id="PS00870">
    <property type="entry name" value="CLPAB_1"/>
    <property type="match status" value="1"/>
</dbReference>
<evidence type="ECO:0000313" key="16">
    <source>
        <dbReference type="Proteomes" id="UP000663637"/>
    </source>
</evidence>
<dbReference type="PANTHER" id="PTHR11638">
    <property type="entry name" value="ATP-DEPENDENT CLP PROTEASE"/>
    <property type="match status" value="1"/>
</dbReference>
<evidence type="ECO:0000256" key="12">
    <source>
        <dbReference type="RuleBase" id="RU004432"/>
    </source>
</evidence>
<dbReference type="Pfam" id="PF10431">
    <property type="entry name" value="ClpB_D2-small"/>
    <property type="match status" value="1"/>
</dbReference>
<dbReference type="CDD" id="cd19499">
    <property type="entry name" value="RecA-like_ClpB_Hsp104-like"/>
    <property type="match status" value="1"/>
</dbReference>
<dbReference type="Pfam" id="PF00004">
    <property type="entry name" value="AAA"/>
    <property type="match status" value="1"/>
</dbReference>
<keyword evidence="16" id="KW-1185">Reference proteome</keyword>
<evidence type="ECO:0000256" key="6">
    <source>
        <dbReference type="ARBA" id="ARBA00022840"/>
    </source>
</evidence>
<dbReference type="SMART" id="SM01086">
    <property type="entry name" value="ClpB_D2-small"/>
    <property type="match status" value="1"/>
</dbReference>
<dbReference type="RefSeq" id="WP_205442369.1">
    <property type="nucleotide sequence ID" value="NZ_CP061510.1"/>
</dbReference>
<dbReference type="InterPro" id="IPR004176">
    <property type="entry name" value="Clp_R_N"/>
</dbReference>
<dbReference type="InterPro" id="IPR050130">
    <property type="entry name" value="ClpA_ClpB"/>
</dbReference>
<evidence type="ECO:0000259" key="14">
    <source>
        <dbReference type="PROSITE" id="PS51903"/>
    </source>
</evidence>
<comment type="subcellular location">
    <subcellularLocation>
        <location evidence="1 13">Cytoplasm</location>
    </subcellularLocation>
</comment>
<dbReference type="Pfam" id="PF02861">
    <property type="entry name" value="Clp_N"/>
    <property type="match status" value="1"/>
</dbReference>
<feature type="domain" description="Clp R" evidence="14">
    <location>
        <begin position="3"/>
        <end position="149"/>
    </location>
</feature>
<dbReference type="PROSITE" id="PS51903">
    <property type="entry name" value="CLP_R"/>
    <property type="match status" value="1"/>
</dbReference>
<dbReference type="NCBIfam" id="TIGR03346">
    <property type="entry name" value="chaperone_ClpB"/>
    <property type="match status" value="1"/>
</dbReference>
<keyword evidence="6 12" id="KW-0067">ATP-binding</keyword>
<dbReference type="SUPFAM" id="SSF52540">
    <property type="entry name" value="P-loop containing nucleoside triphosphate hydrolases"/>
    <property type="match status" value="2"/>
</dbReference>
<dbReference type="Gene3D" id="3.40.50.300">
    <property type="entry name" value="P-loop containing nucleotide triphosphate hydrolases"/>
    <property type="match status" value="3"/>
</dbReference>
<dbReference type="InterPro" id="IPR003593">
    <property type="entry name" value="AAA+_ATPase"/>
</dbReference>
<dbReference type="SMART" id="SM00382">
    <property type="entry name" value="AAA"/>
    <property type="match status" value="2"/>
</dbReference>
<feature type="coiled-coil region" evidence="13">
    <location>
        <begin position="415"/>
        <end position="529"/>
    </location>
</feature>
<dbReference type="InterPro" id="IPR018368">
    <property type="entry name" value="ClpA/B_CS1"/>
</dbReference>
<evidence type="ECO:0000256" key="9">
    <source>
        <dbReference type="ARBA" id="ARBA00025613"/>
    </source>
</evidence>
<evidence type="ECO:0000256" key="8">
    <source>
        <dbReference type="ARBA" id="ARBA00023186"/>
    </source>
</evidence>
<comment type="subunit">
    <text evidence="13">Homohexamer; The oligomerization is ATP-dependent.</text>
</comment>
<evidence type="ECO:0000256" key="13">
    <source>
        <dbReference type="RuleBase" id="RU362034"/>
    </source>
</evidence>
<dbReference type="InterPro" id="IPR003959">
    <property type="entry name" value="ATPase_AAA_core"/>
</dbReference>
<comment type="subunit">
    <text evidence="10">Homohexamer. The oligomerization is ATP-dependent.</text>
</comment>
<reference evidence="15 16" key="1">
    <citation type="submission" date="2020-09" db="EMBL/GenBank/DDBJ databases">
        <title>Complete genome sequence of altererythrobacter flavus SS-21NJ, isolated from Dongying oil sludge in Shandong province.</title>
        <authorList>
            <person name="Sun S."/>
            <person name="Zhang Z."/>
        </authorList>
    </citation>
    <scope>NUCLEOTIDE SEQUENCE [LARGE SCALE GENOMIC DNA]</scope>
    <source>
        <strain evidence="15 16">SS-21NJ</strain>
    </source>
</reference>
<evidence type="ECO:0000256" key="2">
    <source>
        <dbReference type="ARBA" id="ARBA00008675"/>
    </source>
</evidence>
<evidence type="ECO:0000256" key="1">
    <source>
        <dbReference type="ARBA" id="ARBA00004496"/>
    </source>
</evidence>
<dbReference type="Pfam" id="PF07724">
    <property type="entry name" value="AAA_2"/>
    <property type="match status" value="1"/>
</dbReference>
<keyword evidence="8 12" id="KW-0143">Chaperone</keyword>